<evidence type="ECO:0000259" key="2">
    <source>
        <dbReference type="Pfam" id="PF03787"/>
    </source>
</evidence>
<dbReference type="STRING" id="1121429.SAMN02745133_00118"/>
<dbReference type="InterPro" id="IPR052216">
    <property type="entry name" value="CRISPR_Csm3_endoribonuclease"/>
</dbReference>
<dbReference type="EMBL" id="FQUY01000001">
    <property type="protein sequence ID" value="SHE31512.1"/>
    <property type="molecule type" value="Genomic_DNA"/>
</dbReference>
<gene>
    <name evidence="3" type="ORF">SAMN02745133_00118</name>
</gene>
<feature type="domain" description="CRISPR type III-associated protein" evidence="2">
    <location>
        <begin position="9"/>
        <end position="193"/>
    </location>
</feature>
<protein>
    <submittedName>
        <fullName evidence="3">CRISPR-associated protein Csx10</fullName>
    </submittedName>
</protein>
<evidence type="ECO:0000313" key="3">
    <source>
        <dbReference type="EMBL" id="SHE31512.1"/>
    </source>
</evidence>
<keyword evidence="1" id="KW-0051">Antiviral defense</keyword>
<dbReference type="GO" id="GO:0051607">
    <property type="term" value="P:defense response to virus"/>
    <property type="evidence" value="ECO:0007669"/>
    <property type="project" value="UniProtKB-KW"/>
</dbReference>
<evidence type="ECO:0000313" key="4">
    <source>
        <dbReference type="Proteomes" id="UP000184148"/>
    </source>
</evidence>
<dbReference type="AlphaFoldDB" id="A0A1M4SH69"/>
<reference evidence="4" key="1">
    <citation type="submission" date="2016-11" db="EMBL/GenBank/DDBJ databases">
        <authorList>
            <person name="Varghese N."/>
            <person name="Submissions S."/>
        </authorList>
    </citation>
    <scope>NUCLEOTIDE SEQUENCE [LARGE SCALE GENOMIC DNA]</scope>
    <source>
        <strain evidence="4">DSM 12395</strain>
    </source>
</reference>
<keyword evidence="4" id="KW-1185">Reference proteome</keyword>
<organism evidence="3 4">
    <name type="scientific">Desulforamulus putei DSM 12395</name>
    <dbReference type="NCBI Taxonomy" id="1121429"/>
    <lineage>
        <taxon>Bacteria</taxon>
        <taxon>Bacillati</taxon>
        <taxon>Bacillota</taxon>
        <taxon>Clostridia</taxon>
        <taxon>Eubacteriales</taxon>
        <taxon>Peptococcaceae</taxon>
        <taxon>Desulforamulus</taxon>
    </lineage>
</organism>
<dbReference type="Pfam" id="PF03787">
    <property type="entry name" value="RAMPs"/>
    <property type="match status" value="1"/>
</dbReference>
<dbReference type="OrthoDB" id="482771at2"/>
<name>A0A1M4SH69_9FIRM</name>
<dbReference type="InterPro" id="IPR005537">
    <property type="entry name" value="RAMP_III_fam"/>
</dbReference>
<dbReference type="RefSeq" id="WP_073234081.1">
    <property type="nucleotide sequence ID" value="NZ_FQUY01000001.1"/>
</dbReference>
<evidence type="ECO:0000256" key="1">
    <source>
        <dbReference type="ARBA" id="ARBA00023118"/>
    </source>
</evidence>
<dbReference type="CDD" id="cd09726">
    <property type="entry name" value="RAMP_I_III"/>
    <property type="match status" value="1"/>
</dbReference>
<dbReference type="PANTHER" id="PTHR35579:SF3">
    <property type="entry name" value="CRISPR SYSTEM CMS ENDORIBONUCLEASE CSM3"/>
    <property type="match status" value="1"/>
</dbReference>
<dbReference type="PANTHER" id="PTHR35579">
    <property type="entry name" value="CRISPR SYSTEM CMS ENDORIBONUCLEASE CSM3"/>
    <property type="match status" value="1"/>
</dbReference>
<accession>A0A1M4SH69</accession>
<sequence>MAVELTFELQLLSHYHVGSGFAGEIDSFLLRDGDGVPAIRGTTLAGLLRDGLERLLQMPAVRQRYGEGARHPLGGGYCSSGASCPVCRLFGTPAGPGLWKISSARPGGLERPAMEIKDRFAAVHRVRINYAARRSQPRSLFSLERGDRRLAFVFTAQSAAGREVNVEDVALLVAAARNVRHLGSSRRRGWGECVIGLRGIQGVEDAGFPAEPAKVQEHFWERILAFCAGEIERDVLLTPVNRAVENKRSLPDPVSLLKEALRQPEEPQVIRLLARAAEPLVLACRAEAGNMFESVQAVPGRAIFGSLIRRAAEQVGDSLLPDLIKELFFTGAVVLSPLWPCLKKDTLVFPGLPVPRDTGMCKYFSGYNGHDKEERGLFLLASIDGPGDEYCPQCYGIYELRDSKVETPLVAGTGFVAVHEKPRKIEITLAPEMHVSIDNGTGRALPRQLFGYTALPAGTCFWGEICFRSRAVWECFAKIFNLGEDRAFSLKVGKAAGRGYGTLRLHAGRLQRAEEREGFNSPLRERVKEGEERIRFTFISDTVFVDQWGRYCCEPDQRWLEKILGFPVEVEDEDVFVCATERDGFNRLWGLPDQRKVIIQAGSTWRLKVPGGVKKEMLDRMCRLEAAGVGEYRWEGYGRVAFNLLEEKIQLPKTGVSLPEELLTELLTDTTDHFMRRDSAWSREVNELLDKRLDEVVKEWPGGERKQLALLARWLYRQRHCPVEELEEKLSSMGWPSENIIKYLKDYCDPGRENKIWPPGKGQDRLKRLQELLEELAGKSRNSCEFTRAVEALAGRLAGIGADVKEEV</sequence>
<proteinExistence type="predicted"/>
<dbReference type="Proteomes" id="UP000184148">
    <property type="component" value="Unassembled WGS sequence"/>
</dbReference>